<comment type="caution">
    <text evidence="1">The sequence shown here is derived from an EMBL/GenBank/DDBJ whole genome shotgun (WGS) entry which is preliminary data.</text>
</comment>
<proteinExistence type="predicted"/>
<reference evidence="1" key="3">
    <citation type="submission" date="2023-05" db="EMBL/GenBank/DDBJ databases">
        <authorList>
            <person name="Smith C.H."/>
        </authorList>
    </citation>
    <scope>NUCLEOTIDE SEQUENCE</scope>
    <source>
        <strain evidence="1">CHS0354</strain>
        <tissue evidence="1">Mantle</tissue>
    </source>
</reference>
<dbReference type="EMBL" id="JAEAOA010000333">
    <property type="protein sequence ID" value="KAK3585631.1"/>
    <property type="molecule type" value="Genomic_DNA"/>
</dbReference>
<dbReference type="AlphaFoldDB" id="A0AAE0VPX5"/>
<keyword evidence="2" id="KW-1185">Reference proteome</keyword>
<name>A0AAE0VPX5_9BIVA</name>
<accession>A0AAE0VPX5</accession>
<evidence type="ECO:0000313" key="1">
    <source>
        <dbReference type="EMBL" id="KAK3585631.1"/>
    </source>
</evidence>
<dbReference type="Proteomes" id="UP001195483">
    <property type="component" value="Unassembled WGS sequence"/>
</dbReference>
<gene>
    <name evidence="1" type="ORF">CHS0354_004549</name>
</gene>
<organism evidence="1 2">
    <name type="scientific">Potamilus streckersoni</name>
    <dbReference type="NCBI Taxonomy" id="2493646"/>
    <lineage>
        <taxon>Eukaryota</taxon>
        <taxon>Metazoa</taxon>
        <taxon>Spiralia</taxon>
        <taxon>Lophotrochozoa</taxon>
        <taxon>Mollusca</taxon>
        <taxon>Bivalvia</taxon>
        <taxon>Autobranchia</taxon>
        <taxon>Heteroconchia</taxon>
        <taxon>Palaeoheterodonta</taxon>
        <taxon>Unionida</taxon>
        <taxon>Unionoidea</taxon>
        <taxon>Unionidae</taxon>
        <taxon>Ambleminae</taxon>
        <taxon>Lampsilini</taxon>
        <taxon>Potamilus</taxon>
    </lineage>
</organism>
<evidence type="ECO:0000313" key="2">
    <source>
        <dbReference type="Proteomes" id="UP001195483"/>
    </source>
</evidence>
<reference evidence="1" key="2">
    <citation type="journal article" date="2021" name="Genome Biol. Evol.">
        <title>Developing a high-quality reference genome for a parasitic bivalve with doubly uniparental inheritance (Bivalvia: Unionida).</title>
        <authorList>
            <person name="Smith C.H."/>
        </authorList>
    </citation>
    <scope>NUCLEOTIDE SEQUENCE</scope>
    <source>
        <strain evidence="1">CHS0354</strain>
        <tissue evidence="1">Mantle</tissue>
    </source>
</reference>
<reference evidence="1" key="1">
    <citation type="journal article" date="2021" name="Genome Biol. Evol.">
        <title>A High-Quality Reference Genome for a Parasitic Bivalve with Doubly Uniparental Inheritance (Bivalvia: Unionida).</title>
        <authorList>
            <person name="Smith C.H."/>
        </authorList>
    </citation>
    <scope>NUCLEOTIDE SEQUENCE</scope>
    <source>
        <strain evidence="1">CHS0354</strain>
    </source>
</reference>
<protein>
    <submittedName>
        <fullName evidence="1">Uncharacterized protein</fullName>
    </submittedName>
</protein>
<sequence>MCGNKTVAISYVQIQQTVPIQHVEIQVCEIQQAVAIPQVEMQQTLAIPHGENIQPITQNAPTSDCQPTLRLLVEVVHPDEVAALNGYTLFARQLVFYSSVIRRLQFNCFTPDSVVQSVIRIEGSSNRICLSICCAGTSSITHSPS</sequence>